<evidence type="ECO:0000313" key="2">
    <source>
        <dbReference type="Proteomes" id="UP000193560"/>
    </source>
</evidence>
<evidence type="ECO:0008006" key="3">
    <source>
        <dbReference type="Google" id="ProtNLM"/>
    </source>
</evidence>
<reference evidence="1 2" key="1">
    <citation type="submission" date="2016-07" db="EMBL/GenBank/DDBJ databases">
        <title>Pervasive Adenine N6-methylation of Active Genes in Fungi.</title>
        <authorList>
            <consortium name="DOE Joint Genome Institute"/>
            <person name="Mondo S.J."/>
            <person name="Dannebaum R.O."/>
            <person name="Kuo R.C."/>
            <person name="Labutti K."/>
            <person name="Haridas S."/>
            <person name="Kuo A."/>
            <person name="Salamov A."/>
            <person name="Ahrendt S.R."/>
            <person name="Lipzen A."/>
            <person name="Sullivan W."/>
            <person name="Andreopoulos W.B."/>
            <person name="Clum A."/>
            <person name="Lindquist E."/>
            <person name="Daum C."/>
            <person name="Ramamoorthy G.K."/>
            <person name="Gryganskyi A."/>
            <person name="Culley D."/>
            <person name="Magnuson J.K."/>
            <person name="James T.Y."/>
            <person name="O'Malley M.A."/>
            <person name="Stajich J.E."/>
            <person name="Spatafora J.W."/>
            <person name="Visel A."/>
            <person name="Grigoriev I.V."/>
        </authorList>
    </citation>
    <scope>NUCLEOTIDE SEQUENCE [LARGE SCALE GENOMIC DNA]</scope>
    <source>
        <strain evidence="1 2">NRRL 1336</strain>
    </source>
</reference>
<accession>A0A1X2I560</accession>
<gene>
    <name evidence="1" type="ORF">BCR42DRAFT_424626</name>
</gene>
<dbReference type="AlphaFoldDB" id="A0A1X2I560"/>
<proteinExistence type="predicted"/>
<dbReference type="STRING" id="90262.A0A1X2I560"/>
<dbReference type="Proteomes" id="UP000193560">
    <property type="component" value="Unassembled WGS sequence"/>
</dbReference>
<sequence length="199" mass="22144">MSCCNFEVAKFLRDPYSTVKILLPTAAIQTVMHCKVWSDKSTRHLAIALLATTVGRFALNVHLGWIETPILNRLPCLTDDQKIMLNDYRMSLISKMDLLSGLAVMDIFYIYSQRPMVNVPPCVTTVMVAPVAISVLQGICLMPQSHRQVARVHEGKSTSADLLNDASFVQRRKIFVGLDFVKVSCLAIAGLRFGCQLSK</sequence>
<evidence type="ECO:0000313" key="1">
    <source>
        <dbReference type="EMBL" id="ORZ08652.1"/>
    </source>
</evidence>
<dbReference type="OrthoDB" id="165058at2759"/>
<protein>
    <recommendedName>
        <fullName evidence="3">DUF4149 domain-containing protein</fullName>
    </recommendedName>
</protein>
<organism evidence="1 2">
    <name type="scientific">Absidia repens</name>
    <dbReference type="NCBI Taxonomy" id="90262"/>
    <lineage>
        <taxon>Eukaryota</taxon>
        <taxon>Fungi</taxon>
        <taxon>Fungi incertae sedis</taxon>
        <taxon>Mucoromycota</taxon>
        <taxon>Mucoromycotina</taxon>
        <taxon>Mucoromycetes</taxon>
        <taxon>Mucorales</taxon>
        <taxon>Cunninghamellaceae</taxon>
        <taxon>Absidia</taxon>
    </lineage>
</organism>
<comment type="caution">
    <text evidence="1">The sequence shown here is derived from an EMBL/GenBank/DDBJ whole genome shotgun (WGS) entry which is preliminary data.</text>
</comment>
<keyword evidence="2" id="KW-1185">Reference proteome</keyword>
<dbReference type="EMBL" id="MCGE01000030">
    <property type="protein sequence ID" value="ORZ08652.1"/>
    <property type="molecule type" value="Genomic_DNA"/>
</dbReference>
<name>A0A1X2I560_9FUNG</name>